<proteinExistence type="inferred from homology"/>
<keyword evidence="5 6" id="KW-0233">DNA recombination</keyword>
<evidence type="ECO:0000256" key="6">
    <source>
        <dbReference type="RuleBase" id="RU365089"/>
    </source>
</evidence>
<dbReference type="Proteomes" id="UP000236488">
    <property type="component" value="Unassembled WGS sequence"/>
</dbReference>
<evidence type="ECO:0000256" key="1">
    <source>
        <dbReference type="ARBA" id="ARBA00002190"/>
    </source>
</evidence>
<comment type="function">
    <text evidence="1 6">Required for the transposition of the insertion element.</text>
</comment>
<keyword evidence="3 6" id="KW-0815">Transposition</keyword>
<dbReference type="NCBIfam" id="NF033543">
    <property type="entry name" value="transpos_IS256"/>
    <property type="match status" value="1"/>
</dbReference>
<dbReference type="PANTHER" id="PTHR33217:SF7">
    <property type="entry name" value="TRANSPOSASE FOR INSERTION SEQUENCE ELEMENT IS1081"/>
    <property type="match status" value="1"/>
</dbReference>
<evidence type="ECO:0000256" key="3">
    <source>
        <dbReference type="ARBA" id="ARBA00022578"/>
    </source>
</evidence>
<dbReference type="EMBL" id="PPEL01000164">
    <property type="protein sequence ID" value="PNV64161.1"/>
    <property type="molecule type" value="Genomic_DNA"/>
</dbReference>
<comment type="caution">
    <text evidence="7">The sequence shown here is derived from an EMBL/GenBank/DDBJ whole genome shotgun (WGS) entry which is preliminary data.</text>
</comment>
<dbReference type="GO" id="GO:0004803">
    <property type="term" value="F:transposase activity"/>
    <property type="evidence" value="ECO:0007669"/>
    <property type="project" value="UniProtKB-UniRule"/>
</dbReference>
<keyword evidence="6" id="KW-0814">Transposable element</keyword>
<dbReference type="RefSeq" id="WP_087198813.1">
    <property type="nucleotide sequence ID" value="NZ_PPEL01000164.1"/>
</dbReference>
<protein>
    <recommendedName>
        <fullName evidence="6">Mutator family transposase</fullName>
    </recommendedName>
</protein>
<reference evidence="7 8" key="1">
    <citation type="journal article" date="2018" name="Int. J. Syst. Evol. Microbiol.">
        <title>Rubneribacter badeniensis gen. nov., sp. nov. and Enteroscipio rubneri gen. nov., sp. nov., new members of the Eggerthellaceae isolated from human faeces.</title>
        <authorList>
            <person name="Danylec N."/>
            <person name="Gobl A."/>
            <person name="Stoll D.A."/>
            <person name="Hetzer B."/>
            <person name="Kulling S.E."/>
            <person name="Huch M."/>
        </authorList>
    </citation>
    <scope>NUCLEOTIDE SEQUENCE [LARGE SCALE GENOMIC DNA]</scope>
    <source>
        <strain evidence="7 8">ResAG-85</strain>
    </source>
</reference>
<comment type="similarity">
    <text evidence="2 6">Belongs to the transposase mutator family.</text>
</comment>
<dbReference type="GO" id="GO:0006313">
    <property type="term" value="P:DNA transposition"/>
    <property type="evidence" value="ECO:0007669"/>
    <property type="project" value="UniProtKB-UniRule"/>
</dbReference>
<keyword evidence="8" id="KW-1185">Reference proteome</keyword>
<dbReference type="PROSITE" id="PS01007">
    <property type="entry name" value="TRANSPOSASE_MUTATOR"/>
    <property type="match status" value="1"/>
</dbReference>
<dbReference type="InterPro" id="IPR001207">
    <property type="entry name" value="Transposase_mutator"/>
</dbReference>
<keyword evidence="4 6" id="KW-0238">DNA-binding</keyword>
<gene>
    <name evidence="7" type="ORF">C2L80_13465</name>
</gene>
<dbReference type="PANTHER" id="PTHR33217">
    <property type="entry name" value="TRANSPOSASE FOR INSERTION SEQUENCE ELEMENT IS1081"/>
    <property type="match status" value="1"/>
</dbReference>
<name>A0A2K2U1J2_9ACTN</name>
<dbReference type="Pfam" id="PF00872">
    <property type="entry name" value="Transposase_mut"/>
    <property type="match status" value="1"/>
</dbReference>
<evidence type="ECO:0000256" key="2">
    <source>
        <dbReference type="ARBA" id="ARBA00010961"/>
    </source>
</evidence>
<sequence length="386" mass="43720">MPEPIVTLNEESLKSDLRELVRKTVEDTLNGLLDEEAGDLVGAERYERAAGREAYRAGHYDRSLATTSGEVTLRMPKLKGMRFTTAIIERYRRRETSVEEAMIEMYLAGVSTRRIEDVSEILWGSSVSAATVSNLNEKAFAAVEEWRNRPLVRAYPYVYVDGIYLKRSWGGSYENVAVMVAIGVNDDGYREVIGAAEGFTESAECWREFLSWLKSRGLRGVRMFTGDKAAGMVGSIAEVFPNAAYQRCTVHFYRNALAKVPKSKRPKAAAMLKAIHAMESREASEAKALEVADELDSMRLKEAAKVVRDGYAETLTYTRFPREHWRRIRTNNAIERLNREIRRRTRVVGTFPDGKSALMLVTARLKYVAESEWGSRRYLDVTLLEG</sequence>
<dbReference type="GO" id="GO:0003677">
    <property type="term" value="F:DNA binding"/>
    <property type="evidence" value="ECO:0007669"/>
    <property type="project" value="UniProtKB-UniRule"/>
</dbReference>
<organism evidence="7 8">
    <name type="scientific">Rubneribacter badeniensis</name>
    <dbReference type="NCBI Taxonomy" id="2070688"/>
    <lineage>
        <taxon>Bacteria</taxon>
        <taxon>Bacillati</taxon>
        <taxon>Actinomycetota</taxon>
        <taxon>Coriobacteriia</taxon>
        <taxon>Eggerthellales</taxon>
        <taxon>Eggerthellaceae</taxon>
        <taxon>Rubneribacter</taxon>
    </lineage>
</organism>
<dbReference type="AlphaFoldDB" id="A0A2K2U1J2"/>
<evidence type="ECO:0000313" key="8">
    <source>
        <dbReference type="Proteomes" id="UP000236488"/>
    </source>
</evidence>
<accession>A0A2K2U1J2</accession>
<evidence type="ECO:0000256" key="5">
    <source>
        <dbReference type="ARBA" id="ARBA00023172"/>
    </source>
</evidence>
<evidence type="ECO:0000256" key="4">
    <source>
        <dbReference type="ARBA" id="ARBA00023125"/>
    </source>
</evidence>
<evidence type="ECO:0000313" key="7">
    <source>
        <dbReference type="EMBL" id="PNV64161.1"/>
    </source>
</evidence>